<feature type="transmembrane region" description="Helical" evidence="1">
    <location>
        <begin position="84"/>
        <end position="106"/>
    </location>
</feature>
<organism evidence="3 4">
    <name type="scientific">Ferroacidibacillus organovorans</name>
    <dbReference type="NCBI Taxonomy" id="1765683"/>
    <lineage>
        <taxon>Bacteria</taxon>
        <taxon>Bacillati</taxon>
        <taxon>Bacillota</taxon>
        <taxon>Bacilli</taxon>
        <taxon>Bacillales</taxon>
        <taxon>Alicyclobacillaceae</taxon>
        <taxon>Ferroacidibacillus</taxon>
    </lineage>
</organism>
<dbReference type="OrthoDB" id="513296at2"/>
<evidence type="ECO:0000313" key="3">
    <source>
        <dbReference type="EMBL" id="KUO96495.1"/>
    </source>
</evidence>
<dbReference type="Proteomes" id="UP000053557">
    <property type="component" value="Unassembled WGS sequence"/>
</dbReference>
<proteinExistence type="predicted"/>
<feature type="transmembrane region" description="Helical" evidence="1">
    <location>
        <begin position="43"/>
        <end position="64"/>
    </location>
</feature>
<keyword evidence="1" id="KW-1133">Transmembrane helix</keyword>
<gene>
    <name evidence="3" type="ORF">ATW55_14665</name>
    <name evidence="2" type="ORF">ATW55_15315</name>
</gene>
<accession>A0A101XS33</accession>
<feature type="transmembrane region" description="Helical" evidence="1">
    <location>
        <begin position="118"/>
        <end position="142"/>
    </location>
</feature>
<evidence type="ECO:0000313" key="2">
    <source>
        <dbReference type="EMBL" id="KUO95645.1"/>
    </source>
</evidence>
<sequence>MGYKFERRYPLLISSGMGIGVFVIYHALDLGPLQNLKDILTDLVTFGAISVGFLSTALTLLYALEDKKIISQLKQLKRTSNSAFHDILSYMMRAISATLFLTVGSIVETAFADTHVHILFQILISLLTFLFSISLLCLYRVIRILAALLFE</sequence>
<protein>
    <submittedName>
        <fullName evidence="3">Uncharacterized protein</fullName>
    </submittedName>
</protein>
<dbReference type="EMBL" id="LPVJ01000045">
    <property type="protein sequence ID" value="KUO95645.1"/>
    <property type="molecule type" value="Genomic_DNA"/>
</dbReference>
<name>A0A101XS33_9BACL</name>
<feature type="transmembrane region" description="Helical" evidence="1">
    <location>
        <begin position="9"/>
        <end position="28"/>
    </location>
</feature>
<keyword evidence="1" id="KW-0472">Membrane</keyword>
<evidence type="ECO:0000256" key="1">
    <source>
        <dbReference type="SAM" id="Phobius"/>
    </source>
</evidence>
<dbReference type="EMBL" id="LPVJ01000016">
    <property type="protein sequence ID" value="KUO96495.1"/>
    <property type="molecule type" value="Genomic_DNA"/>
</dbReference>
<dbReference type="AlphaFoldDB" id="A0A101XS33"/>
<keyword evidence="4" id="KW-1185">Reference proteome</keyword>
<reference evidence="3 4" key="1">
    <citation type="submission" date="2015-12" db="EMBL/GenBank/DDBJ databases">
        <title>Draft genome sequence of Acidibacillus ferrooxidans ITV001, isolated from a chalcopyrite acid mine drainage site in Brazil.</title>
        <authorList>
            <person name="Dall'Agnol H."/>
            <person name="Nancucheo I."/>
            <person name="Johnson B."/>
            <person name="Oliveira R."/>
            <person name="Leite L."/>
            <person name="Pylro V."/>
            <person name="Nunes G.L."/>
            <person name="Tzotzos G."/>
            <person name="Fernandes G.R."/>
            <person name="Dutra J."/>
            <person name="Orellana S.C."/>
            <person name="Oliveira G."/>
        </authorList>
    </citation>
    <scope>NUCLEOTIDE SEQUENCE [LARGE SCALE GENOMIC DNA]</scope>
    <source>
        <strain evidence="3">ITV001</strain>
        <strain evidence="4">ITV01</strain>
    </source>
</reference>
<dbReference type="RefSeq" id="WP_067713659.1">
    <property type="nucleotide sequence ID" value="NZ_LPVJ01000016.1"/>
</dbReference>
<keyword evidence="1" id="KW-0812">Transmembrane</keyword>
<comment type="caution">
    <text evidence="3">The sequence shown here is derived from an EMBL/GenBank/DDBJ whole genome shotgun (WGS) entry which is preliminary data.</text>
</comment>
<evidence type="ECO:0000313" key="4">
    <source>
        <dbReference type="Proteomes" id="UP000053557"/>
    </source>
</evidence>